<organism evidence="4 5">
    <name type="scientific">Saponaria officinalis</name>
    <name type="common">Common soapwort</name>
    <name type="synonym">Lychnis saponaria</name>
    <dbReference type="NCBI Taxonomy" id="3572"/>
    <lineage>
        <taxon>Eukaryota</taxon>
        <taxon>Viridiplantae</taxon>
        <taxon>Streptophyta</taxon>
        <taxon>Embryophyta</taxon>
        <taxon>Tracheophyta</taxon>
        <taxon>Spermatophyta</taxon>
        <taxon>Magnoliopsida</taxon>
        <taxon>eudicotyledons</taxon>
        <taxon>Gunneridae</taxon>
        <taxon>Pentapetalae</taxon>
        <taxon>Caryophyllales</taxon>
        <taxon>Caryophyllaceae</taxon>
        <taxon>Caryophylleae</taxon>
        <taxon>Saponaria</taxon>
    </lineage>
</organism>
<dbReference type="EMBL" id="JBDFQZ010000005">
    <property type="protein sequence ID" value="KAK9726878.1"/>
    <property type="molecule type" value="Genomic_DNA"/>
</dbReference>
<dbReference type="PANTHER" id="PTHR34045">
    <property type="entry name" value="OS03G0406300 PROTEIN"/>
    <property type="match status" value="1"/>
</dbReference>
<feature type="compositionally biased region" description="Polar residues" evidence="3">
    <location>
        <begin position="18"/>
        <end position="29"/>
    </location>
</feature>
<dbReference type="PANTHER" id="PTHR34045:SF3">
    <property type="entry name" value="PROTEIN LAZY 4"/>
    <property type="match status" value="1"/>
</dbReference>
<gene>
    <name evidence="4" type="ORF">RND81_05G243000</name>
</gene>
<name>A0AAW1L1A3_SAPOF</name>
<reference evidence="4" key="1">
    <citation type="submission" date="2024-03" db="EMBL/GenBank/DDBJ databases">
        <title>WGS assembly of Saponaria officinalis var. Norfolk2.</title>
        <authorList>
            <person name="Jenkins J."/>
            <person name="Shu S."/>
            <person name="Grimwood J."/>
            <person name="Barry K."/>
            <person name="Goodstein D."/>
            <person name="Schmutz J."/>
            <person name="Leebens-Mack J."/>
            <person name="Osbourn A."/>
        </authorList>
    </citation>
    <scope>NUCLEOTIDE SEQUENCE [LARGE SCALE GENOMIC DNA]</scope>
    <source>
        <strain evidence="4">JIC</strain>
    </source>
</reference>
<comment type="similarity">
    <text evidence="2">Belongs to the LAZY family.</text>
</comment>
<dbReference type="GO" id="GO:0040008">
    <property type="term" value="P:regulation of growth"/>
    <property type="evidence" value="ECO:0007669"/>
    <property type="project" value="InterPro"/>
</dbReference>
<comment type="caution">
    <text evidence="4">The sequence shown here is derived from an EMBL/GenBank/DDBJ whole genome shotgun (WGS) entry which is preliminary data.</text>
</comment>
<evidence type="ECO:0000256" key="2">
    <source>
        <dbReference type="ARBA" id="ARBA00024198"/>
    </source>
</evidence>
<keyword evidence="1" id="KW-0341">Growth regulation</keyword>
<dbReference type="AlphaFoldDB" id="A0AAW1L1A3"/>
<evidence type="ECO:0000256" key="1">
    <source>
        <dbReference type="ARBA" id="ARBA00022604"/>
    </source>
</evidence>
<proteinExistence type="inferred from homology"/>
<evidence type="ECO:0000256" key="3">
    <source>
        <dbReference type="SAM" id="MobiDB-lite"/>
    </source>
</evidence>
<keyword evidence="5" id="KW-1185">Reference proteome</keyword>
<evidence type="ECO:0000313" key="4">
    <source>
        <dbReference type="EMBL" id="KAK9726878.1"/>
    </source>
</evidence>
<feature type="region of interest" description="Disordered" evidence="3">
    <location>
        <begin position="1"/>
        <end position="94"/>
    </location>
</feature>
<feature type="region of interest" description="Disordered" evidence="3">
    <location>
        <begin position="223"/>
        <end position="262"/>
    </location>
</feature>
<dbReference type="InterPro" id="IPR044683">
    <property type="entry name" value="LAZY"/>
</dbReference>
<dbReference type="Proteomes" id="UP001443914">
    <property type="component" value="Unassembled WGS sequence"/>
</dbReference>
<protein>
    <submittedName>
        <fullName evidence="4">Uncharacterized protein</fullName>
    </submittedName>
</protein>
<evidence type="ECO:0000313" key="5">
    <source>
        <dbReference type="Proteomes" id="UP001443914"/>
    </source>
</evidence>
<feature type="compositionally biased region" description="Polar residues" evidence="3">
    <location>
        <begin position="1"/>
        <end position="11"/>
    </location>
</feature>
<dbReference type="GO" id="GO:0009630">
    <property type="term" value="P:gravitropism"/>
    <property type="evidence" value="ECO:0007669"/>
    <property type="project" value="InterPro"/>
</dbReference>
<accession>A0AAW1L1A3</accession>
<feature type="compositionally biased region" description="Basic and acidic residues" evidence="3">
    <location>
        <begin position="235"/>
        <end position="246"/>
    </location>
</feature>
<sequence>MKFFNWMQNKINGRPGNPKQSTAPLNNLPKQAPQREEFNDWPQGLLTIGTFGNNDLKDQPISSEIHTATNEQEQEQNPTSVSSPDLSEFTPEEVGQLQKELTKLLKRKPAKQEEESPDLPLDRFLNCPSSLEVSRRISNAIICTDPENKEDDIERTISVIIGKCKEVRAEKTKNAIGKKSLSFLLKKMFVCADGFSPVPSLRETLQETRMEKLLRTILHKKMYPKTSSRSSSSKRYLEERRNPENRYDEDETEERPSASEACKWDKTDSEFIVLEI</sequence>
<feature type="compositionally biased region" description="Polar residues" evidence="3">
    <location>
        <begin position="60"/>
        <end position="85"/>
    </location>
</feature>